<evidence type="ECO:0000256" key="7">
    <source>
        <dbReference type="ARBA" id="ARBA00022806"/>
    </source>
</evidence>
<evidence type="ECO:0000259" key="10">
    <source>
        <dbReference type="PROSITE" id="PS51192"/>
    </source>
</evidence>
<evidence type="ECO:0000256" key="2">
    <source>
        <dbReference type="ARBA" id="ARBA00009046"/>
    </source>
</evidence>
<dbReference type="Pfam" id="PF01966">
    <property type="entry name" value="HD"/>
    <property type="match status" value="1"/>
</dbReference>
<dbReference type="Pfam" id="PF00270">
    <property type="entry name" value="DEAD"/>
    <property type="match status" value="1"/>
</dbReference>
<sequence>MYYAHSSEDQDRARWQPLAEHLRAVAELGAVRGGKFGAGKACAVAGWLHDLGKYTKEFQAYIAGQRRDGGDHSTAGAQEVLRLASARSDRLIAELVAYAIAGHHAGLPDRSGETGSLDDRLVKALPQLDAVWRDEVEADAAGLFPPAFEPHPDGSRHAFQFAFLGRMIFSTLVDADFLDTEAYYAGLEGRPVDRDWPLLPGHVDRLVGLLDAHMAAKTKAAPDTPLNRLRGEILGHVRAGAALAPGVFTLDVPTGGGKTLASLAFALDHARRWGMERIVYAIPFTSIIDQTATIFRDALGEDVVLEHHSAIEEEKPSNAEGRDKLRLAMENWDAPVVVTTNVQLFESLFANRSSRCRKLHNLARAVIVLDEAQTIPLPVLRPCVAALDELARNYGCTIVLCTATQPALASPRFKGGFEIGTDRELAPRPVDLHAALKRVTLELRGTMTDDDLVEELAGHPQGLVVVNGRKHALDLYRKAEAVGLEGVIHLTTRQTAADRRRILQDVRQRLRDGRPCRLVATSLIEAGVDIDFPRAWRAETGLDQIMQAAGRVNREGRRPAEESLVVVFRPAEALPPTEIRGFAAAMQRVVAKGHRDLASQAAITDYFREVYWQRGGDLDRHGVATAFVVDPRGMTTNFAYRTVAAKFRLVESGMEAVIVAIEEEAGATLRALAAGLPPAAAARRLQNFVVQVPPRLRQKLIDNGHVAFVEGFGDQFAVLKSEGLYSRDVGLLFEDADELGFDGII</sequence>
<dbReference type="CDD" id="cd09641">
    <property type="entry name" value="Cas3''_I"/>
    <property type="match status" value="1"/>
</dbReference>
<dbReference type="InterPro" id="IPR054712">
    <property type="entry name" value="Cas3-like_dom"/>
</dbReference>
<evidence type="ECO:0000256" key="4">
    <source>
        <dbReference type="ARBA" id="ARBA00022723"/>
    </source>
</evidence>
<dbReference type="RefSeq" id="WP_307435229.1">
    <property type="nucleotide sequence ID" value="NZ_JAUSVK010000001.1"/>
</dbReference>
<keyword evidence="9" id="KW-0051">Antiviral defense</keyword>
<dbReference type="EMBL" id="JAUSVK010000001">
    <property type="protein sequence ID" value="MDQ0395878.1"/>
    <property type="molecule type" value="Genomic_DNA"/>
</dbReference>
<comment type="caution">
    <text evidence="12">The sequence shown here is derived from an EMBL/GenBank/DDBJ whole genome shotgun (WGS) entry which is preliminary data.</text>
</comment>
<protein>
    <submittedName>
        <fullName evidence="12">CRISPR-associated endonuclease/helicase Cas3</fullName>
        <ecNumber evidence="12">3.1.-.-</ecNumber>
        <ecNumber evidence="12">3.6.4.-</ecNumber>
    </submittedName>
</protein>
<keyword evidence="4" id="KW-0479">Metal-binding</keyword>
<dbReference type="InterPro" id="IPR006483">
    <property type="entry name" value="CRISPR-assoc_Cas3_HD"/>
</dbReference>
<keyword evidence="3" id="KW-0540">Nuclease</keyword>
<evidence type="ECO:0000256" key="1">
    <source>
        <dbReference type="ARBA" id="ARBA00006847"/>
    </source>
</evidence>
<accession>A0ABU0FMN9</accession>
<keyword evidence="8" id="KW-0067">ATP-binding</keyword>
<evidence type="ECO:0000313" key="13">
    <source>
        <dbReference type="Proteomes" id="UP001237448"/>
    </source>
</evidence>
<evidence type="ECO:0000256" key="8">
    <source>
        <dbReference type="ARBA" id="ARBA00022840"/>
    </source>
</evidence>
<keyword evidence="13" id="KW-1185">Reference proteome</keyword>
<dbReference type="NCBIfam" id="TIGR01596">
    <property type="entry name" value="cas3_HD"/>
    <property type="match status" value="1"/>
</dbReference>
<dbReference type="Proteomes" id="UP001237448">
    <property type="component" value="Unassembled WGS sequence"/>
</dbReference>
<feature type="domain" description="HD Cas3-type" evidence="11">
    <location>
        <begin position="11"/>
        <end position="178"/>
    </location>
</feature>
<evidence type="ECO:0000256" key="5">
    <source>
        <dbReference type="ARBA" id="ARBA00022741"/>
    </source>
</evidence>
<dbReference type="GO" id="GO:0016787">
    <property type="term" value="F:hydrolase activity"/>
    <property type="evidence" value="ECO:0007669"/>
    <property type="project" value="UniProtKB-KW"/>
</dbReference>
<dbReference type="EC" id="3.1.-.-" evidence="12"/>
<proteinExistence type="inferred from homology"/>
<dbReference type="Pfam" id="PF22590">
    <property type="entry name" value="Cas3-like_C_2"/>
    <property type="match status" value="1"/>
</dbReference>
<evidence type="ECO:0000256" key="3">
    <source>
        <dbReference type="ARBA" id="ARBA00022722"/>
    </source>
</evidence>
<dbReference type="InterPro" id="IPR006674">
    <property type="entry name" value="HD_domain"/>
</dbReference>
<evidence type="ECO:0000256" key="9">
    <source>
        <dbReference type="ARBA" id="ARBA00023118"/>
    </source>
</evidence>
<organism evidence="12 13">
    <name type="scientific">Labrys monachus</name>
    <dbReference type="NCBI Taxonomy" id="217067"/>
    <lineage>
        <taxon>Bacteria</taxon>
        <taxon>Pseudomonadati</taxon>
        <taxon>Pseudomonadota</taxon>
        <taxon>Alphaproteobacteria</taxon>
        <taxon>Hyphomicrobiales</taxon>
        <taxon>Xanthobacteraceae</taxon>
        <taxon>Labrys</taxon>
    </lineage>
</organism>
<dbReference type="InterPro" id="IPR038257">
    <property type="entry name" value="CRISPR-assoc_Cas3_HD_sf"/>
</dbReference>
<dbReference type="InterPro" id="IPR011545">
    <property type="entry name" value="DEAD/DEAH_box_helicase_dom"/>
</dbReference>
<reference evidence="12 13" key="1">
    <citation type="submission" date="2023-07" db="EMBL/GenBank/DDBJ databases">
        <title>Genomic Encyclopedia of Type Strains, Phase IV (KMG-IV): sequencing the most valuable type-strain genomes for metagenomic binning, comparative biology and taxonomic classification.</title>
        <authorList>
            <person name="Goeker M."/>
        </authorList>
    </citation>
    <scope>NUCLEOTIDE SEQUENCE [LARGE SCALE GENOMIC DNA]</scope>
    <source>
        <strain evidence="12 13">DSM 5896</strain>
    </source>
</reference>
<feature type="domain" description="Helicase ATP-binding" evidence="10">
    <location>
        <begin position="239"/>
        <end position="423"/>
    </location>
</feature>
<comment type="similarity">
    <text evidence="2">In the central section; belongs to the CRISPR-associated helicase Cas3 family.</text>
</comment>
<dbReference type="GO" id="GO:0004519">
    <property type="term" value="F:endonuclease activity"/>
    <property type="evidence" value="ECO:0007669"/>
    <property type="project" value="UniProtKB-KW"/>
</dbReference>
<name>A0ABU0FMN9_9HYPH</name>
<dbReference type="SUPFAM" id="SSF109604">
    <property type="entry name" value="HD-domain/PDEase-like"/>
    <property type="match status" value="1"/>
</dbReference>
<keyword evidence="7" id="KW-0347">Helicase</keyword>
<dbReference type="Gene3D" id="3.40.50.300">
    <property type="entry name" value="P-loop containing nucleotide triphosphate hydrolases"/>
    <property type="match status" value="2"/>
</dbReference>
<comment type="similarity">
    <text evidence="1">In the N-terminal section; belongs to the CRISPR-associated nuclease Cas3-HD family.</text>
</comment>
<dbReference type="SUPFAM" id="SSF52540">
    <property type="entry name" value="P-loop containing nucleoside triphosphate hydrolases"/>
    <property type="match status" value="1"/>
</dbReference>
<dbReference type="NCBIfam" id="TIGR01587">
    <property type="entry name" value="cas3_core"/>
    <property type="match status" value="1"/>
</dbReference>
<keyword evidence="6 12" id="KW-0378">Hydrolase</keyword>
<dbReference type="InterPro" id="IPR027417">
    <property type="entry name" value="P-loop_NTPase"/>
</dbReference>
<dbReference type="SMART" id="SM00487">
    <property type="entry name" value="DEXDc"/>
    <property type="match status" value="1"/>
</dbReference>
<gene>
    <name evidence="12" type="ORF">J3R73_005670</name>
</gene>
<evidence type="ECO:0000259" key="11">
    <source>
        <dbReference type="PROSITE" id="PS51643"/>
    </source>
</evidence>
<dbReference type="PROSITE" id="PS51643">
    <property type="entry name" value="HD_CAS3"/>
    <property type="match status" value="1"/>
</dbReference>
<evidence type="ECO:0000256" key="6">
    <source>
        <dbReference type="ARBA" id="ARBA00022801"/>
    </source>
</evidence>
<dbReference type="Gene3D" id="1.10.3210.30">
    <property type="match status" value="1"/>
</dbReference>
<dbReference type="PROSITE" id="PS51192">
    <property type="entry name" value="HELICASE_ATP_BIND_1"/>
    <property type="match status" value="1"/>
</dbReference>
<keyword evidence="12" id="KW-0255">Endonuclease</keyword>
<dbReference type="InterPro" id="IPR006474">
    <property type="entry name" value="Helicase_Cas3_CRISPR-ass_core"/>
</dbReference>
<evidence type="ECO:0000313" key="12">
    <source>
        <dbReference type="EMBL" id="MDQ0395878.1"/>
    </source>
</evidence>
<keyword evidence="5" id="KW-0547">Nucleotide-binding</keyword>
<dbReference type="EC" id="3.6.4.-" evidence="12"/>
<dbReference type="InterPro" id="IPR014001">
    <property type="entry name" value="Helicase_ATP-bd"/>
</dbReference>
<dbReference type="CDD" id="cd17930">
    <property type="entry name" value="DEXHc_cas3"/>
    <property type="match status" value="1"/>
</dbReference>